<comment type="caution">
    <text evidence="4">The sequence shown here is derived from an EMBL/GenBank/DDBJ whole genome shotgun (WGS) entry which is preliminary data.</text>
</comment>
<gene>
    <name evidence="4" type="ORF">PXEA_LOCUS12794</name>
</gene>
<dbReference type="InterPro" id="IPR038495">
    <property type="entry name" value="ATPase_E_C"/>
</dbReference>
<dbReference type="EMBL" id="CAAALY010041227">
    <property type="protein sequence ID" value="VEL19354.1"/>
    <property type="molecule type" value="Genomic_DNA"/>
</dbReference>
<evidence type="ECO:0000313" key="4">
    <source>
        <dbReference type="EMBL" id="VEL19354.1"/>
    </source>
</evidence>
<accession>A0A448WST9</accession>
<dbReference type="Proteomes" id="UP000784294">
    <property type="component" value="Unassembled WGS sequence"/>
</dbReference>
<keyword evidence="5" id="KW-1185">Reference proteome</keyword>
<protein>
    <recommendedName>
        <fullName evidence="6">V-type proton ATPase subunit E</fullName>
    </recommendedName>
</protein>
<sequence length="85" mass="9633">MILYYCVLPKACEVAQQATGQRIQAKIDTTYLPENISGGVECMTLDGKIRVVNTLESRLSQIAEQMMPDVREILFGINPNRKFRN</sequence>
<dbReference type="AlphaFoldDB" id="A0A448WST9"/>
<dbReference type="Pfam" id="PF01991">
    <property type="entry name" value="vATP-synt_E"/>
    <property type="match status" value="1"/>
</dbReference>
<evidence type="ECO:0000256" key="1">
    <source>
        <dbReference type="ARBA" id="ARBA00005901"/>
    </source>
</evidence>
<evidence type="ECO:0008006" key="6">
    <source>
        <dbReference type="Google" id="ProtNLM"/>
    </source>
</evidence>
<dbReference type="Gene3D" id="3.30.2320.30">
    <property type="entry name" value="ATP synthase, E subunit, C-terminal"/>
    <property type="match status" value="1"/>
</dbReference>
<comment type="similarity">
    <text evidence="1">Belongs to the V-ATPase E subunit family.</text>
</comment>
<dbReference type="GO" id="GO:0046961">
    <property type="term" value="F:proton-transporting ATPase activity, rotational mechanism"/>
    <property type="evidence" value="ECO:0007669"/>
    <property type="project" value="InterPro"/>
</dbReference>
<dbReference type="OrthoDB" id="10263003at2759"/>
<evidence type="ECO:0000313" key="5">
    <source>
        <dbReference type="Proteomes" id="UP000784294"/>
    </source>
</evidence>
<proteinExistence type="inferred from homology"/>
<dbReference type="SUPFAM" id="SSF160527">
    <property type="entry name" value="V-type ATPase subunit E-like"/>
    <property type="match status" value="1"/>
</dbReference>
<evidence type="ECO:0000256" key="3">
    <source>
        <dbReference type="ARBA" id="ARBA00023065"/>
    </source>
</evidence>
<organism evidence="4 5">
    <name type="scientific">Protopolystoma xenopodis</name>
    <dbReference type="NCBI Taxonomy" id="117903"/>
    <lineage>
        <taxon>Eukaryota</taxon>
        <taxon>Metazoa</taxon>
        <taxon>Spiralia</taxon>
        <taxon>Lophotrochozoa</taxon>
        <taxon>Platyhelminthes</taxon>
        <taxon>Monogenea</taxon>
        <taxon>Polyopisthocotylea</taxon>
        <taxon>Polystomatidea</taxon>
        <taxon>Polystomatidae</taxon>
        <taxon>Protopolystoma</taxon>
    </lineage>
</organism>
<keyword evidence="2" id="KW-0813">Transport</keyword>
<dbReference type="GO" id="GO:0033178">
    <property type="term" value="C:proton-transporting two-sector ATPase complex, catalytic domain"/>
    <property type="evidence" value="ECO:0007669"/>
    <property type="project" value="InterPro"/>
</dbReference>
<reference evidence="4" key="1">
    <citation type="submission" date="2018-11" db="EMBL/GenBank/DDBJ databases">
        <authorList>
            <consortium name="Pathogen Informatics"/>
        </authorList>
    </citation>
    <scope>NUCLEOTIDE SEQUENCE</scope>
</reference>
<dbReference type="PANTHER" id="PTHR45715">
    <property type="entry name" value="ATPASE H+-TRANSPORTING V1 SUBUNIT E1A-RELATED"/>
    <property type="match status" value="1"/>
</dbReference>
<name>A0A448WST9_9PLAT</name>
<keyword evidence="3" id="KW-0406">Ion transport</keyword>
<evidence type="ECO:0000256" key="2">
    <source>
        <dbReference type="ARBA" id="ARBA00022448"/>
    </source>
</evidence>
<dbReference type="InterPro" id="IPR002842">
    <property type="entry name" value="ATPase_V1_Esu"/>
</dbReference>